<dbReference type="Gene3D" id="1.10.530.10">
    <property type="match status" value="1"/>
</dbReference>
<dbReference type="SUPFAM" id="SSF53955">
    <property type="entry name" value="Lysozyme-like"/>
    <property type="match status" value="1"/>
</dbReference>
<dbReference type="InterPro" id="IPR023346">
    <property type="entry name" value="Lysozyme-like_dom_sf"/>
</dbReference>
<evidence type="ECO:0000313" key="1">
    <source>
        <dbReference type="PIR" id="PL0164"/>
    </source>
</evidence>
<feature type="non-terminal residue" evidence="1">
    <location>
        <position position="1"/>
    </location>
</feature>
<protein>
    <submittedName>
        <fullName evidence="1">Alpha-lactalbumin</fullName>
    </submittedName>
</protein>
<name>Q7M3E3_PSEPE</name>
<keyword id="KW-0903">Direct protein sequencing</keyword>
<sequence>KEYKKCELFQILREHHMDKDIPLPELVCTMFHSSK</sequence>
<dbReference type="AlphaFoldDB" id="Q7M3E3"/>
<organism evidence="1">
    <name type="scientific">Pseudocheirus peregrinus</name>
    <name type="common">Common ring-tailed possum</name>
    <dbReference type="NCBI Taxonomy" id="9333"/>
    <lineage>
        <taxon>Eukaryota</taxon>
        <taxon>Metazoa</taxon>
        <taxon>Chordata</taxon>
        <taxon>Craniata</taxon>
        <taxon>Vertebrata</taxon>
        <taxon>Euteleostomi</taxon>
        <taxon>Mammalia</taxon>
        <taxon>Metatheria</taxon>
        <taxon>Diprotodontia</taxon>
        <taxon>Pseudocheiridae</taxon>
        <taxon>Pseudocheirus</taxon>
    </lineage>
</organism>
<dbReference type="InterPro" id="IPR001916">
    <property type="entry name" value="Glyco_hydro_22"/>
</dbReference>
<accession>Q7M3E3</accession>
<dbReference type="PROSITE" id="PS51348">
    <property type="entry name" value="GLYCOSYL_HYDROL_F22_2"/>
    <property type="match status" value="1"/>
</dbReference>
<dbReference type="PIR" id="PL0164">
    <property type="entry name" value="PL0164"/>
</dbReference>
<proteinExistence type="evidence at protein level"/>
<feature type="non-terminal residue" evidence="1">
    <location>
        <position position="35"/>
    </location>
</feature>
<reference evidence="1" key="1">
    <citation type="journal article" date="1989" name="Comp. Biochem. Physiol.">
        <title>Isolation, partial sequence and asynchronous appearance during lactation of lysozyme and alpha-lactalbumin in the milk of a marsupial, the common ringtail possum (Pseudocheirus peregrinus).</title>
        <authorList>
            <person name="Nicholas K.R."/>
            <person name="Loughnan M."/>
            <person name="Messer M."/>
            <person name="Munks S."/>
            <person name="Griffiths M."/>
            <person name="Shaw D."/>
        </authorList>
    </citation>
    <scope>PROTEIN SEQUENCE</scope>
</reference>